<feature type="region of interest" description="Disordered" evidence="1">
    <location>
        <begin position="1"/>
        <end position="48"/>
    </location>
</feature>
<evidence type="ECO:0000256" key="1">
    <source>
        <dbReference type="SAM" id="MobiDB-lite"/>
    </source>
</evidence>
<keyword evidence="3" id="KW-1185">Reference proteome</keyword>
<dbReference type="PANTHER" id="PTHR43591">
    <property type="entry name" value="METHYLTRANSFERASE"/>
    <property type="match status" value="1"/>
</dbReference>
<dbReference type="InterPro" id="IPR029063">
    <property type="entry name" value="SAM-dependent_MTases_sf"/>
</dbReference>
<dbReference type="SUPFAM" id="SSF53335">
    <property type="entry name" value="S-adenosyl-L-methionine-dependent methyltransferases"/>
    <property type="match status" value="1"/>
</dbReference>
<dbReference type="CDD" id="cd02440">
    <property type="entry name" value="AdoMet_MTases"/>
    <property type="match status" value="1"/>
</dbReference>
<proteinExistence type="predicted"/>
<dbReference type="PANTHER" id="PTHR43591:SF31">
    <property type="entry name" value="LAEA-LIKE, PUTATIVE (AFU_ORTHOLOGUE AFUA_8G01930)-RELATED"/>
    <property type="match status" value="1"/>
</dbReference>
<dbReference type="Pfam" id="PF13489">
    <property type="entry name" value="Methyltransf_23"/>
    <property type="match status" value="1"/>
</dbReference>
<feature type="compositionally biased region" description="Pro residues" evidence="1">
    <location>
        <begin position="1"/>
        <end position="14"/>
    </location>
</feature>
<gene>
    <name evidence="2" type="primary">tdiE_1</name>
    <name evidence="2" type="ORF">LHYA1_G007956</name>
</gene>
<organism evidence="2 3">
    <name type="scientific">Lachnellula hyalina</name>
    <dbReference type="NCBI Taxonomy" id="1316788"/>
    <lineage>
        <taxon>Eukaryota</taxon>
        <taxon>Fungi</taxon>
        <taxon>Dikarya</taxon>
        <taxon>Ascomycota</taxon>
        <taxon>Pezizomycotina</taxon>
        <taxon>Leotiomycetes</taxon>
        <taxon>Helotiales</taxon>
        <taxon>Lachnaceae</taxon>
        <taxon>Lachnellula</taxon>
    </lineage>
</organism>
<dbReference type="Gene3D" id="3.40.50.150">
    <property type="entry name" value="Vaccinia Virus protein VP39"/>
    <property type="match status" value="1"/>
</dbReference>
<dbReference type="EMBL" id="QGMH01000205">
    <property type="protein sequence ID" value="TVY23075.1"/>
    <property type="molecule type" value="Genomic_DNA"/>
</dbReference>
<dbReference type="Proteomes" id="UP000431533">
    <property type="component" value="Unassembled WGS sequence"/>
</dbReference>
<keyword evidence="2" id="KW-0808">Transferase</keyword>
<name>A0A8H8QVT1_9HELO</name>
<reference evidence="2 3" key="1">
    <citation type="submission" date="2018-05" db="EMBL/GenBank/DDBJ databases">
        <title>Genome sequencing and assembly of the regulated plant pathogen Lachnellula willkommii and related sister species for the development of diagnostic species identification markers.</title>
        <authorList>
            <person name="Giroux E."/>
            <person name="Bilodeau G."/>
        </authorList>
    </citation>
    <scope>NUCLEOTIDE SEQUENCE [LARGE SCALE GENOMIC DNA]</scope>
    <source>
        <strain evidence="2 3">CBS 185.66</strain>
    </source>
</reference>
<sequence length="362" mass="41011">MAPTVSPPRSPPIHDPTTTPSAQQVGLEAEADNDRDNDSAIFDTASNASSTTSLSSSIMKHREENGRTYHSYKEGQYLYPNDEIFNITFILCVTMGNYCPVLLIKISKFNVCLTWVRGREYGPLTMAMNILKQRQGTFPFSNLHITNKTQVLGIDLSPIQPAFLPANVIFEIDDAEEPWTYSQKFDLIHARMVTGSLANVPKFFEHAFENTVPGGYIELSDITVPICCDDGTMKDDSAMLQWILLLLEASKKVGRDLNVSATYKEQLERVGYTDIVEKIYVWPMNKWPKNPKFKELGMWTCENLVWGVGGLSMALLTRVCGWSVEEVEAYLVNVRNEIRDTRIHSYWNMSVFPFNQSIHADQ</sequence>
<protein>
    <submittedName>
        <fullName evidence="2">Putative methyltransferase</fullName>
    </submittedName>
</protein>
<comment type="caution">
    <text evidence="2">The sequence shown here is derived from an EMBL/GenBank/DDBJ whole genome shotgun (WGS) entry which is preliminary data.</text>
</comment>
<dbReference type="AlphaFoldDB" id="A0A8H8QVT1"/>
<accession>A0A8H8QVT1</accession>
<dbReference type="RefSeq" id="XP_031001863.1">
    <property type="nucleotide sequence ID" value="XM_031152879.1"/>
</dbReference>
<dbReference type="GeneID" id="41988154"/>
<dbReference type="GO" id="GO:0008168">
    <property type="term" value="F:methyltransferase activity"/>
    <property type="evidence" value="ECO:0007669"/>
    <property type="project" value="UniProtKB-KW"/>
</dbReference>
<evidence type="ECO:0000313" key="2">
    <source>
        <dbReference type="EMBL" id="TVY23075.1"/>
    </source>
</evidence>
<keyword evidence="2" id="KW-0489">Methyltransferase</keyword>
<dbReference type="OrthoDB" id="2013972at2759"/>
<dbReference type="GO" id="GO:0032259">
    <property type="term" value="P:methylation"/>
    <property type="evidence" value="ECO:0007669"/>
    <property type="project" value="UniProtKB-KW"/>
</dbReference>
<evidence type="ECO:0000313" key="3">
    <source>
        <dbReference type="Proteomes" id="UP000431533"/>
    </source>
</evidence>